<dbReference type="SUPFAM" id="SSF52540">
    <property type="entry name" value="P-loop containing nucleoside triphosphate hydrolases"/>
    <property type="match status" value="1"/>
</dbReference>
<evidence type="ECO:0000313" key="2">
    <source>
        <dbReference type="Proteomes" id="UP000562982"/>
    </source>
</evidence>
<organism evidence="1 2">
    <name type="scientific">Gluconacetobacter liquefaciens</name>
    <name type="common">Acetobacter liquefaciens</name>
    <dbReference type="NCBI Taxonomy" id="89584"/>
    <lineage>
        <taxon>Bacteria</taxon>
        <taxon>Pseudomonadati</taxon>
        <taxon>Pseudomonadota</taxon>
        <taxon>Alphaproteobacteria</taxon>
        <taxon>Acetobacterales</taxon>
        <taxon>Acetobacteraceae</taxon>
        <taxon>Gluconacetobacter</taxon>
    </lineage>
</organism>
<gene>
    <name evidence="1" type="ORF">HLH32_04260</name>
</gene>
<comment type="caution">
    <text evidence="1">The sequence shown here is derived from an EMBL/GenBank/DDBJ whole genome shotgun (WGS) entry which is preliminary data.</text>
</comment>
<dbReference type="InterPro" id="IPR052922">
    <property type="entry name" value="Cytidylate_Kinase-2"/>
</dbReference>
<dbReference type="EMBL" id="JABEQI010000002">
    <property type="protein sequence ID" value="MBB2185603.1"/>
    <property type="molecule type" value="Genomic_DNA"/>
</dbReference>
<dbReference type="OrthoDB" id="7210594at2"/>
<dbReference type="InterPro" id="IPR027417">
    <property type="entry name" value="P-loop_NTPase"/>
</dbReference>
<dbReference type="RefSeq" id="WP_141288666.1">
    <property type="nucleotide sequence ID" value="NZ_BJMI01000001.1"/>
</dbReference>
<name>A0A7W4JIU4_GLULI</name>
<dbReference type="AlphaFoldDB" id="A0A7W4JIU4"/>
<proteinExistence type="predicted"/>
<reference evidence="1 2" key="1">
    <citation type="submission" date="2020-04" db="EMBL/GenBank/DDBJ databases">
        <title>Description of novel Gluconacetobacter.</title>
        <authorList>
            <person name="Sombolestani A."/>
        </authorList>
    </citation>
    <scope>NUCLEOTIDE SEQUENCE [LARGE SCALE GENOMIC DNA]</scope>
    <source>
        <strain evidence="1 2">LMG 1382</strain>
    </source>
</reference>
<evidence type="ECO:0000313" key="1">
    <source>
        <dbReference type="EMBL" id="MBB2185603.1"/>
    </source>
</evidence>
<protein>
    <recommendedName>
        <fullName evidence="3">Adenylate kinase family enzyme</fullName>
    </recommendedName>
</protein>
<dbReference type="Gene3D" id="3.40.50.300">
    <property type="entry name" value="P-loop containing nucleotide triphosphate hydrolases"/>
    <property type="match status" value="1"/>
</dbReference>
<evidence type="ECO:0008006" key="3">
    <source>
        <dbReference type="Google" id="ProtNLM"/>
    </source>
</evidence>
<sequence>MRKAFITDSRRTLIIGNAGSGKSWLAKQLAVLTSADHIELDELHWEPGGFNKRRARDDAISGVRIAARKDTWIIEGVFGWLAKEAVSEATLLLWLVIPEDECVANLRDRKIKSGEDDASGTALIDWCRQYRLRTNANSYLGHEAIYQGFGSQKKLIQSRGDMGNLILSFEKAILRSE</sequence>
<dbReference type="PANTHER" id="PTHR37816">
    <property type="entry name" value="YALI0E33011P"/>
    <property type="match status" value="1"/>
</dbReference>
<accession>A0A7W4JIU4</accession>
<dbReference type="PANTHER" id="PTHR37816:SF2">
    <property type="entry name" value="DNA TOPOLOGY MODULATION PROTEIN FLAR-RELATED PROTEIN"/>
    <property type="match status" value="1"/>
</dbReference>
<dbReference type="Proteomes" id="UP000562982">
    <property type="component" value="Unassembled WGS sequence"/>
</dbReference>